<organism evidence="1 2">
    <name type="scientific">Paraburkholderia humisilvae</name>
    <dbReference type="NCBI Taxonomy" id="627669"/>
    <lineage>
        <taxon>Bacteria</taxon>
        <taxon>Pseudomonadati</taxon>
        <taxon>Pseudomonadota</taxon>
        <taxon>Betaproteobacteria</taxon>
        <taxon>Burkholderiales</taxon>
        <taxon>Burkholderiaceae</taxon>
        <taxon>Paraburkholderia</taxon>
    </lineage>
</organism>
<dbReference type="AlphaFoldDB" id="A0A6J5EYX0"/>
<gene>
    <name evidence="1" type="ORF">LMG29542_06404</name>
</gene>
<proteinExistence type="predicted"/>
<reference evidence="1 2" key="1">
    <citation type="submission" date="2020-04" db="EMBL/GenBank/DDBJ databases">
        <authorList>
            <person name="De Canck E."/>
        </authorList>
    </citation>
    <scope>NUCLEOTIDE SEQUENCE [LARGE SCALE GENOMIC DNA]</scope>
    <source>
        <strain evidence="1 2">LMG 29542</strain>
    </source>
</reference>
<keyword evidence="2" id="KW-1185">Reference proteome</keyword>
<dbReference type="Proteomes" id="UP000494363">
    <property type="component" value="Unassembled WGS sequence"/>
</dbReference>
<sequence>MLKSRSEIRYNHFNKINPIQINRAHRSAEESMSNIQLDIEWTEAASRKIEKLMPRGSEDAFLALPPVECLPMEGDVLFLGPAGKQQPFIVAERQYHHDGDADWTIILILDVPHATH</sequence>
<name>A0A6J5EYX0_9BURK</name>
<protein>
    <recommendedName>
        <fullName evidence="3">DNA-binding protein</fullName>
    </recommendedName>
</protein>
<evidence type="ECO:0008006" key="3">
    <source>
        <dbReference type="Google" id="ProtNLM"/>
    </source>
</evidence>
<evidence type="ECO:0000313" key="2">
    <source>
        <dbReference type="Proteomes" id="UP000494363"/>
    </source>
</evidence>
<evidence type="ECO:0000313" key="1">
    <source>
        <dbReference type="EMBL" id="CAB3770621.1"/>
    </source>
</evidence>
<accession>A0A6J5EYX0</accession>
<dbReference type="EMBL" id="CADIKH010000047">
    <property type="protein sequence ID" value="CAB3770621.1"/>
    <property type="molecule type" value="Genomic_DNA"/>
</dbReference>